<evidence type="ECO:0000256" key="1">
    <source>
        <dbReference type="SAM" id="Coils"/>
    </source>
</evidence>
<evidence type="ECO:0000256" key="2">
    <source>
        <dbReference type="SAM" id="MobiDB-lite"/>
    </source>
</evidence>
<feature type="compositionally biased region" description="Basic and acidic residues" evidence="2">
    <location>
        <begin position="441"/>
        <end position="450"/>
    </location>
</feature>
<dbReference type="AlphaFoldDB" id="A0A699GRQ5"/>
<accession>A0A699GRQ5</accession>
<feature type="region of interest" description="Disordered" evidence="2">
    <location>
        <begin position="124"/>
        <end position="143"/>
    </location>
</feature>
<dbReference type="EMBL" id="BKCJ010033817">
    <property type="protein sequence ID" value="GEV77269.1"/>
    <property type="molecule type" value="Genomic_DNA"/>
</dbReference>
<dbReference type="PANTHER" id="PTHR11439:SF495">
    <property type="entry name" value="REVERSE TRANSCRIPTASE, RNA-DEPENDENT DNA POLYMERASE-RELATED"/>
    <property type="match status" value="1"/>
</dbReference>
<proteinExistence type="predicted"/>
<dbReference type="PANTHER" id="PTHR11439">
    <property type="entry name" value="GAG-POL-RELATED RETROTRANSPOSON"/>
    <property type="match status" value="1"/>
</dbReference>
<organism evidence="3">
    <name type="scientific">Tanacetum cinerariifolium</name>
    <name type="common">Dalmatian daisy</name>
    <name type="synonym">Chrysanthemum cinerariifolium</name>
    <dbReference type="NCBI Taxonomy" id="118510"/>
    <lineage>
        <taxon>Eukaryota</taxon>
        <taxon>Viridiplantae</taxon>
        <taxon>Streptophyta</taxon>
        <taxon>Embryophyta</taxon>
        <taxon>Tracheophyta</taxon>
        <taxon>Spermatophyta</taxon>
        <taxon>Magnoliopsida</taxon>
        <taxon>eudicotyledons</taxon>
        <taxon>Gunneridae</taxon>
        <taxon>Pentapetalae</taxon>
        <taxon>asterids</taxon>
        <taxon>campanulids</taxon>
        <taxon>Asterales</taxon>
        <taxon>Asteraceae</taxon>
        <taxon>Asteroideae</taxon>
        <taxon>Anthemideae</taxon>
        <taxon>Anthemidinae</taxon>
        <taxon>Tanacetum</taxon>
    </lineage>
</organism>
<feature type="compositionally biased region" description="Basic and acidic residues" evidence="2">
    <location>
        <begin position="460"/>
        <end position="501"/>
    </location>
</feature>
<feature type="compositionally biased region" description="Polar residues" evidence="2">
    <location>
        <begin position="129"/>
        <end position="139"/>
    </location>
</feature>
<feature type="coiled-coil region" evidence="1">
    <location>
        <begin position="73"/>
        <end position="107"/>
    </location>
</feature>
<evidence type="ECO:0000313" key="3">
    <source>
        <dbReference type="EMBL" id="GEV77269.1"/>
    </source>
</evidence>
<feature type="region of interest" description="Disordered" evidence="2">
    <location>
        <begin position="434"/>
        <end position="501"/>
    </location>
</feature>
<gene>
    <name evidence="3" type="ORF">Tci_149246</name>
</gene>
<reference evidence="3" key="1">
    <citation type="journal article" date="2019" name="Sci. Rep.">
        <title>Draft genome of Tanacetum cinerariifolium, the natural source of mosquito coil.</title>
        <authorList>
            <person name="Yamashiro T."/>
            <person name="Shiraishi A."/>
            <person name="Satake H."/>
            <person name="Nakayama K."/>
        </authorList>
    </citation>
    <scope>NUCLEOTIDE SEQUENCE</scope>
</reference>
<name>A0A699GRQ5_TANCI</name>
<comment type="caution">
    <text evidence="3">The sequence shown here is derived from an EMBL/GenBank/DDBJ whole genome shotgun (WGS) entry which is preliminary data.</text>
</comment>
<sequence length="519" mass="58521">MAKSSSKNEVFDDSLCSKVCKKNTDSLNSKITDLSEKLGDSKTMLYHYKLGLSQVEARLVEFKNQEIKFHEKIRGLEFSVESKNNKIERLTKELDELKKDKEGLDTKLIGLPEFADDTITDYTRPSPRIESNPNDLQNNSSSISEIGESTSSILSKHEIKFVKATDSPTVIKTNKDETVRKPFIKYAKLYRKTSKSSNVRENGNSWPKNKYTHKSMPPRTAIYKTDRSPAADSGFKLIAYADADHAGCNDDFKSTSRGISFLGEKLVSWSSKKQDCTAMSSAEAEYVSLSACCAQVIWMRTKLLDYGFYFNKISLYLETHENPFVSPANIHTIKAFMNRVGYQDVVDKVAILMNQPQLVVSTQGTNRNTPRAHRSLTVSANPQEMKKRKQTAGESSSPRRIIKKKKQTTPSILPPRDDRERDEIAKATLLSANVDNTGSKLEPKSQKENLECVSDDDETEKEKEVEQDMNDKENEEVGKEHNIVEKEVANEKNVEGEKTNDVVKEKAVANVSGSQEIRN</sequence>
<feature type="region of interest" description="Disordered" evidence="2">
    <location>
        <begin position="362"/>
        <end position="422"/>
    </location>
</feature>
<protein>
    <submittedName>
        <fullName evidence="3">Uncharacterized mitochondrial protein AtMg00810-like</fullName>
    </submittedName>
</protein>
<keyword evidence="1" id="KW-0175">Coiled coil</keyword>
<dbReference type="CDD" id="cd09272">
    <property type="entry name" value="RNase_HI_RT_Ty1"/>
    <property type="match status" value="1"/>
</dbReference>